<dbReference type="PROSITE" id="PS50600">
    <property type="entry name" value="ULP_PROTEASE"/>
    <property type="match status" value="1"/>
</dbReference>
<protein>
    <submittedName>
        <fullName evidence="6">Sentrin/sumo-specific protease, putative</fullName>
    </submittedName>
</protein>
<proteinExistence type="inferred from homology"/>
<keyword evidence="2 6" id="KW-0645">Protease</keyword>
<feature type="domain" description="Ubiquitin-like protease family profile" evidence="5">
    <location>
        <begin position="86"/>
        <end position="257"/>
    </location>
</feature>
<dbReference type="GO" id="GO:0016926">
    <property type="term" value="P:protein desumoylation"/>
    <property type="evidence" value="ECO:0007669"/>
    <property type="project" value="UniProtKB-ARBA"/>
</dbReference>
<evidence type="ECO:0000256" key="3">
    <source>
        <dbReference type="ARBA" id="ARBA00022801"/>
    </source>
</evidence>
<accession>B9RM23</accession>
<keyword evidence="4" id="KW-0788">Thiol protease</keyword>
<dbReference type="InterPro" id="IPR038765">
    <property type="entry name" value="Papain-like_cys_pep_sf"/>
</dbReference>
<name>B9RM23_RICCO</name>
<evidence type="ECO:0000313" key="6">
    <source>
        <dbReference type="EMBL" id="EEF47346.1"/>
    </source>
</evidence>
<gene>
    <name evidence="6" type="ORF">RCOM_1077230</name>
</gene>
<evidence type="ECO:0000259" key="5">
    <source>
        <dbReference type="PROSITE" id="PS50600"/>
    </source>
</evidence>
<keyword evidence="3" id="KW-0378">Hydrolase</keyword>
<sequence length="284" mass="33247">MGKRKPCWDGIITIDDLDSPYSVEKTSATTSPPWGPFLIKDKTINPRAELVTIPQDQNVGRFNVVMPTESKEDIGVRPYKKCPRRKGIRKQKAEEVSNEKLDTLAFDNHFKNLWSNFPEDKRMLFTYFDCLWFSVYMTASSKENMLTWIKDKDIFSKKYVLVPIVYWSHWSLLILCNFDSQSENGSPCMLLLDSLQMAGPRRLEPAIRKFVLDIFRSEGRPEYEQSISQIPLLVPKVPQQRNGEECGNYVLYFIDLFVHQAPLDFSVKEYPYFMTDDWYSSIFR</sequence>
<reference evidence="7" key="1">
    <citation type="journal article" date="2010" name="Nat. Biotechnol.">
        <title>Draft genome sequence of the oilseed species Ricinus communis.</title>
        <authorList>
            <person name="Chan A.P."/>
            <person name="Crabtree J."/>
            <person name="Zhao Q."/>
            <person name="Lorenzi H."/>
            <person name="Orvis J."/>
            <person name="Puiu D."/>
            <person name="Melake-Berhan A."/>
            <person name="Jones K.M."/>
            <person name="Redman J."/>
            <person name="Chen G."/>
            <person name="Cahoon E.B."/>
            <person name="Gedil M."/>
            <person name="Stanke M."/>
            <person name="Haas B.J."/>
            <person name="Wortman J.R."/>
            <person name="Fraser-Liggett C.M."/>
            <person name="Ravel J."/>
            <person name="Rabinowicz P.D."/>
        </authorList>
    </citation>
    <scope>NUCLEOTIDE SEQUENCE [LARGE SCALE GENOMIC DNA]</scope>
    <source>
        <strain evidence="7">cv. Hale</strain>
    </source>
</reference>
<organism evidence="6 7">
    <name type="scientific">Ricinus communis</name>
    <name type="common">Castor bean</name>
    <dbReference type="NCBI Taxonomy" id="3988"/>
    <lineage>
        <taxon>Eukaryota</taxon>
        <taxon>Viridiplantae</taxon>
        <taxon>Streptophyta</taxon>
        <taxon>Embryophyta</taxon>
        <taxon>Tracheophyta</taxon>
        <taxon>Spermatophyta</taxon>
        <taxon>Magnoliopsida</taxon>
        <taxon>eudicotyledons</taxon>
        <taxon>Gunneridae</taxon>
        <taxon>Pentapetalae</taxon>
        <taxon>rosids</taxon>
        <taxon>fabids</taxon>
        <taxon>Malpighiales</taxon>
        <taxon>Euphorbiaceae</taxon>
        <taxon>Acalyphoideae</taxon>
        <taxon>Acalypheae</taxon>
        <taxon>Ricinus</taxon>
    </lineage>
</organism>
<evidence type="ECO:0000256" key="4">
    <source>
        <dbReference type="ARBA" id="ARBA00022807"/>
    </source>
</evidence>
<dbReference type="Pfam" id="PF02902">
    <property type="entry name" value="Peptidase_C48"/>
    <property type="match status" value="1"/>
</dbReference>
<dbReference type="PANTHER" id="PTHR46915:SF16">
    <property type="entry name" value="UBIQUITIN-LIKE PROTEASE FAMILY PROFILE DOMAIN-CONTAINING PROTEIN"/>
    <property type="match status" value="1"/>
</dbReference>
<dbReference type="STRING" id="3988.B9RM23"/>
<dbReference type="EMBL" id="EQ973789">
    <property type="protein sequence ID" value="EEF47346.1"/>
    <property type="molecule type" value="Genomic_DNA"/>
</dbReference>
<dbReference type="SUPFAM" id="SSF54001">
    <property type="entry name" value="Cysteine proteinases"/>
    <property type="match status" value="1"/>
</dbReference>
<dbReference type="InterPro" id="IPR003653">
    <property type="entry name" value="Peptidase_C48_C"/>
</dbReference>
<keyword evidence="7" id="KW-1185">Reference proteome</keyword>
<evidence type="ECO:0000313" key="7">
    <source>
        <dbReference type="Proteomes" id="UP000008311"/>
    </source>
</evidence>
<dbReference type="InParanoid" id="B9RM23"/>
<evidence type="ECO:0000256" key="2">
    <source>
        <dbReference type="ARBA" id="ARBA00022670"/>
    </source>
</evidence>
<dbReference type="GO" id="GO:0016929">
    <property type="term" value="F:deSUMOylase activity"/>
    <property type="evidence" value="ECO:0000318"/>
    <property type="project" value="GO_Central"/>
</dbReference>
<dbReference type="AlphaFoldDB" id="B9RM23"/>
<evidence type="ECO:0000256" key="1">
    <source>
        <dbReference type="ARBA" id="ARBA00005234"/>
    </source>
</evidence>
<dbReference type="GO" id="GO:0006508">
    <property type="term" value="P:proteolysis"/>
    <property type="evidence" value="ECO:0007669"/>
    <property type="project" value="UniProtKB-KW"/>
</dbReference>
<comment type="similarity">
    <text evidence="1">Belongs to the peptidase C48 family.</text>
</comment>
<dbReference type="Gene3D" id="3.40.395.10">
    <property type="entry name" value="Adenoviral Proteinase, Chain A"/>
    <property type="match status" value="1"/>
</dbReference>
<dbReference type="GO" id="GO:0070139">
    <property type="term" value="F:SUMO-specific endopeptidase activity"/>
    <property type="evidence" value="ECO:0000318"/>
    <property type="project" value="GO_Central"/>
</dbReference>
<dbReference type="Proteomes" id="UP000008311">
    <property type="component" value="Unassembled WGS sequence"/>
</dbReference>
<dbReference type="PANTHER" id="PTHR46915">
    <property type="entry name" value="UBIQUITIN-LIKE PROTEASE 4-RELATED"/>
    <property type="match status" value="1"/>
</dbReference>
<dbReference type="GO" id="GO:0005634">
    <property type="term" value="C:nucleus"/>
    <property type="evidence" value="ECO:0000318"/>
    <property type="project" value="GO_Central"/>
</dbReference>
<dbReference type="eggNOG" id="KOG0779">
    <property type="taxonomic scope" value="Eukaryota"/>
</dbReference>